<feature type="transmembrane region" description="Helical" evidence="1">
    <location>
        <begin position="78"/>
        <end position="96"/>
    </location>
</feature>
<reference evidence="2 3" key="1">
    <citation type="submission" date="2023-02" db="EMBL/GenBank/DDBJ databases">
        <authorList>
            <person name="Olszewska D."/>
        </authorList>
    </citation>
    <scope>NUCLEOTIDE SEQUENCE [LARGE SCALE GENOMIC DNA]</scope>
    <source>
        <strain evidence="2 3">FDU301</strain>
    </source>
</reference>
<feature type="transmembrane region" description="Helical" evidence="1">
    <location>
        <begin position="23"/>
        <end position="46"/>
    </location>
</feature>
<feature type="transmembrane region" description="Helical" evidence="1">
    <location>
        <begin position="185"/>
        <end position="205"/>
    </location>
</feature>
<sequence>MNNQLRKTNNIPPPQLENEDKRAFHVFLIEASVFVILLTVLTYFLAYTYKQGFLGYYGIDRLMLHNIGYYYINISFKQIFKYVGVLGGFYMFLPFLPYACKSNGVKDPSKMDALLKIAKGVLFFLVLPITAIMMLFKREEFILSCCLCVAVLCLIFSIVDKQRISYSACDAFVNSLMITFKKNKLVTFIAIIICVSIFPCFFASMGKVDAASKSCYLVVESKTMPLVIIAQTQDKLLVAPVDIKKRLISPTYMIIESKSTVDKPLNFIGGLTVKKVEN</sequence>
<dbReference type="RefSeq" id="WP_274589217.1">
    <property type="nucleotide sequence ID" value="NZ_JARAOX010000201.1"/>
</dbReference>
<evidence type="ECO:0000313" key="2">
    <source>
        <dbReference type="EMBL" id="MDD9784678.1"/>
    </source>
</evidence>
<organism evidence="2 3">
    <name type="scientific">Priestia megaterium</name>
    <name type="common">Bacillus megaterium</name>
    <dbReference type="NCBI Taxonomy" id="1404"/>
    <lineage>
        <taxon>Bacteria</taxon>
        <taxon>Bacillati</taxon>
        <taxon>Bacillota</taxon>
        <taxon>Bacilli</taxon>
        <taxon>Bacillales</taxon>
        <taxon>Bacillaceae</taxon>
        <taxon>Priestia</taxon>
    </lineage>
</organism>
<name>A0ABD4WWR1_PRIMG</name>
<proteinExistence type="predicted"/>
<dbReference type="Proteomes" id="UP001213771">
    <property type="component" value="Unassembled WGS sequence"/>
</dbReference>
<feature type="transmembrane region" description="Helical" evidence="1">
    <location>
        <begin position="117"/>
        <end position="135"/>
    </location>
</feature>
<comment type="caution">
    <text evidence="2">The sequence shown here is derived from an EMBL/GenBank/DDBJ whole genome shotgun (WGS) entry which is preliminary data.</text>
</comment>
<evidence type="ECO:0000256" key="1">
    <source>
        <dbReference type="SAM" id="Phobius"/>
    </source>
</evidence>
<keyword evidence="1" id="KW-1133">Transmembrane helix</keyword>
<gene>
    <name evidence="2" type="ORF">PVE99_20145</name>
</gene>
<accession>A0ABD4WWR1</accession>
<dbReference type="AlphaFoldDB" id="A0ABD4WWR1"/>
<keyword evidence="1" id="KW-0472">Membrane</keyword>
<evidence type="ECO:0000313" key="3">
    <source>
        <dbReference type="Proteomes" id="UP001213771"/>
    </source>
</evidence>
<feature type="transmembrane region" description="Helical" evidence="1">
    <location>
        <begin position="141"/>
        <end position="159"/>
    </location>
</feature>
<dbReference type="EMBL" id="JARAOX010000201">
    <property type="protein sequence ID" value="MDD9784678.1"/>
    <property type="molecule type" value="Genomic_DNA"/>
</dbReference>
<keyword evidence="1" id="KW-0812">Transmembrane</keyword>
<protein>
    <submittedName>
        <fullName evidence="2">Uncharacterized protein</fullName>
    </submittedName>
</protein>